<evidence type="ECO:0000313" key="3">
    <source>
        <dbReference type="Proteomes" id="UP001642540"/>
    </source>
</evidence>
<organism evidence="2 3">
    <name type="scientific">Orchesella dallaii</name>
    <dbReference type="NCBI Taxonomy" id="48710"/>
    <lineage>
        <taxon>Eukaryota</taxon>
        <taxon>Metazoa</taxon>
        <taxon>Ecdysozoa</taxon>
        <taxon>Arthropoda</taxon>
        <taxon>Hexapoda</taxon>
        <taxon>Collembola</taxon>
        <taxon>Entomobryomorpha</taxon>
        <taxon>Entomobryoidea</taxon>
        <taxon>Orchesellidae</taxon>
        <taxon>Orchesellinae</taxon>
        <taxon>Orchesella</taxon>
    </lineage>
</organism>
<feature type="transmembrane region" description="Helical" evidence="1">
    <location>
        <begin position="45"/>
        <end position="66"/>
    </location>
</feature>
<sequence>MGSVNLTELFSKALPLIDQNAVWMYTIKDLFKPGPDNALQSALPMYNVILIGFAFIVWFVVFLYFWKLVFYLTDDPYATPNGSAPPNRSFDYNLQDKILHYIEMAASKFL</sequence>
<keyword evidence="3" id="KW-1185">Reference proteome</keyword>
<dbReference type="EMBL" id="CAXLJM020000027">
    <property type="protein sequence ID" value="CAL8094495.1"/>
    <property type="molecule type" value="Genomic_DNA"/>
</dbReference>
<keyword evidence="1" id="KW-1133">Transmembrane helix</keyword>
<gene>
    <name evidence="2" type="ORF">ODALV1_LOCUS8792</name>
</gene>
<reference evidence="2 3" key="1">
    <citation type="submission" date="2024-08" db="EMBL/GenBank/DDBJ databases">
        <authorList>
            <person name="Cucini C."/>
            <person name="Frati F."/>
        </authorList>
    </citation>
    <scope>NUCLEOTIDE SEQUENCE [LARGE SCALE GENOMIC DNA]</scope>
</reference>
<comment type="caution">
    <text evidence="2">The sequence shown here is derived from an EMBL/GenBank/DDBJ whole genome shotgun (WGS) entry which is preliminary data.</text>
</comment>
<evidence type="ECO:0000256" key="1">
    <source>
        <dbReference type="SAM" id="Phobius"/>
    </source>
</evidence>
<protein>
    <submittedName>
        <fullName evidence="2">Uncharacterized protein</fullName>
    </submittedName>
</protein>
<proteinExistence type="predicted"/>
<accession>A0ABP1Q992</accession>
<name>A0ABP1Q992_9HEXA</name>
<evidence type="ECO:0000313" key="2">
    <source>
        <dbReference type="EMBL" id="CAL8094495.1"/>
    </source>
</evidence>
<dbReference type="Proteomes" id="UP001642540">
    <property type="component" value="Unassembled WGS sequence"/>
</dbReference>
<keyword evidence="1" id="KW-0812">Transmembrane</keyword>
<keyword evidence="1" id="KW-0472">Membrane</keyword>